<reference evidence="3" key="1">
    <citation type="submission" date="2011-04" db="EMBL/GenBank/DDBJ databases">
        <title>Evolution of plant cell wall degrading machinery underlies the functional diversity of forest fungi.</title>
        <authorList>
            <consortium name="US DOE Joint Genome Institute (JGI-PGF)"/>
            <person name="Eastwood D.C."/>
            <person name="Floudas D."/>
            <person name="Binder M."/>
            <person name="Majcherczyk A."/>
            <person name="Schneider P."/>
            <person name="Aerts A."/>
            <person name="Asiegbu F.O."/>
            <person name="Baker S.E."/>
            <person name="Barry K."/>
            <person name="Bendiksby M."/>
            <person name="Blumentritt M."/>
            <person name="Coutinho P.M."/>
            <person name="Cullen D."/>
            <person name="Cullen D."/>
            <person name="Gathman A."/>
            <person name="Goodell B."/>
            <person name="Henrissat B."/>
            <person name="Ihrmark K."/>
            <person name="Kauserud H."/>
            <person name="Kohler A."/>
            <person name="LaButti K."/>
            <person name="Lapidus A."/>
            <person name="Lavin J.L."/>
            <person name="Lee Y.-H."/>
            <person name="Lindquist E."/>
            <person name="Lilly W."/>
            <person name="Lucas S."/>
            <person name="Morin E."/>
            <person name="Murat C."/>
            <person name="Oguiza J.A."/>
            <person name="Park J."/>
            <person name="Pisabarro A.G."/>
            <person name="Riley R."/>
            <person name="Rosling A."/>
            <person name="Salamov A."/>
            <person name="Schmidt O."/>
            <person name="Schmutz J."/>
            <person name="Skrede I."/>
            <person name="Stenlid J."/>
            <person name="Wiebenga A."/>
            <person name="Xie X."/>
            <person name="Kues U."/>
            <person name="Hibbett D.S."/>
            <person name="Hoffmeister D."/>
            <person name="Hogberg N."/>
            <person name="Martin F."/>
            <person name="Grigoriev I.V."/>
            <person name="Watkinson S.C."/>
        </authorList>
    </citation>
    <scope>NUCLEOTIDE SEQUENCE</scope>
    <source>
        <strain evidence="3">S7.9</strain>
    </source>
</reference>
<feature type="compositionally biased region" description="Basic residues" evidence="1">
    <location>
        <begin position="167"/>
        <end position="183"/>
    </location>
</feature>
<dbReference type="InterPro" id="IPR040922">
    <property type="entry name" value="Ribosomal_mL59_dom"/>
</dbReference>
<organism>
    <name type="scientific">Serpula lacrymans var. lacrymans (strain S7.9)</name>
    <name type="common">Dry rot fungus</name>
    <dbReference type="NCBI Taxonomy" id="578457"/>
    <lineage>
        <taxon>Eukaryota</taxon>
        <taxon>Fungi</taxon>
        <taxon>Dikarya</taxon>
        <taxon>Basidiomycota</taxon>
        <taxon>Agaricomycotina</taxon>
        <taxon>Agaricomycetes</taxon>
        <taxon>Agaricomycetidae</taxon>
        <taxon>Boletales</taxon>
        <taxon>Coniophorineae</taxon>
        <taxon>Serpulaceae</taxon>
        <taxon>Serpula</taxon>
    </lineage>
</organism>
<gene>
    <name evidence="3" type="ORF">SERLADRAFT_457612</name>
</gene>
<sequence>MALQAVKKFRIKELKAISPRNISPSQSTPKPSLPNAVTRSNPFLPHRNPNTGRWIPPKYSLRQQADLVKKAKQTNTLALIPPGPKLSVLEATVARQHSLPVSVRPQPWSKPVEWEGQVKERVVPGADIGNRLYAGKKRMFKGHKWERVLEGKTKRKAMLMRDMGKRITRFKQHYKRRRPHPLKPPRTSKSQKLPF</sequence>
<dbReference type="KEGG" id="sla:SERLADRAFT_457612"/>
<dbReference type="PANTHER" id="PTHR28041">
    <property type="entry name" value="54S RIBOSOMAL PROTEIN L25, MITOCHONDRIAL"/>
    <property type="match status" value="1"/>
</dbReference>
<feature type="region of interest" description="Disordered" evidence="1">
    <location>
        <begin position="17"/>
        <end position="56"/>
    </location>
</feature>
<evidence type="ECO:0000256" key="1">
    <source>
        <dbReference type="SAM" id="MobiDB-lite"/>
    </source>
</evidence>
<dbReference type="InterPro" id="IPR037507">
    <property type="entry name" value="Ribosomal_mL59"/>
</dbReference>
<name>F8NGX8_SERL9</name>
<dbReference type="Proteomes" id="UP000008064">
    <property type="component" value="Unassembled WGS sequence"/>
</dbReference>
<dbReference type="AlphaFoldDB" id="F8NGX8"/>
<proteinExistence type="predicted"/>
<dbReference type="GO" id="GO:0005762">
    <property type="term" value="C:mitochondrial large ribosomal subunit"/>
    <property type="evidence" value="ECO:0007669"/>
    <property type="project" value="InterPro"/>
</dbReference>
<accession>F8NGX8</accession>
<dbReference type="GO" id="GO:0003735">
    <property type="term" value="F:structural constituent of ribosome"/>
    <property type="evidence" value="ECO:0007669"/>
    <property type="project" value="InterPro"/>
</dbReference>
<protein>
    <recommendedName>
        <fullName evidence="2">Large ribosomal subunit protein mL59 domain-containing protein</fullName>
    </recommendedName>
</protein>
<feature type="compositionally biased region" description="Polar residues" evidence="1">
    <location>
        <begin position="20"/>
        <end position="41"/>
    </location>
</feature>
<dbReference type="PANTHER" id="PTHR28041:SF1">
    <property type="entry name" value="LARGE RIBOSOMAL SUBUNIT PROTEIN ML59"/>
    <property type="match status" value="1"/>
</dbReference>
<dbReference type="HOGENOM" id="CLU_058283_0_0_1"/>
<evidence type="ECO:0000313" key="3">
    <source>
        <dbReference type="EMBL" id="EGO29620.1"/>
    </source>
</evidence>
<dbReference type="Pfam" id="PF18126">
    <property type="entry name" value="Mitoc_mL59"/>
    <property type="match status" value="1"/>
</dbReference>
<dbReference type="EMBL" id="GL945429">
    <property type="protein sequence ID" value="EGO29620.1"/>
    <property type="molecule type" value="Genomic_DNA"/>
</dbReference>
<dbReference type="GeneID" id="18817553"/>
<evidence type="ECO:0000259" key="2">
    <source>
        <dbReference type="Pfam" id="PF18126"/>
    </source>
</evidence>
<feature type="region of interest" description="Disordered" evidence="1">
    <location>
        <begin position="167"/>
        <end position="195"/>
    </location>
</feature>
<feature type="domain" description="Large ribosomal subunit protein mL59" evidence="2">
    <location>
        <begin position="4"/>
        <end position="172"/>
    </location>
</feature>
<dbReference type="RefSeq" id="XP_007313862.1">
    <property type="nucleotide sequence ID" value="XM_007313800.1"/>
</dbReference>
<dbReference type="OrthoDB" id="18529at2759"/>